<protein>
    <submittedName>
        <fullName evidence="14">TonB-dependent receptor</fullName>
    </submittedName>
</protein>
<dbReference type="RefSeq" id="WP_301189561.1">
    <property type="nucleotide sequence ID" value="NZ_JAPDPJ010000009.1"/>
</dbReference>
<dbReference type="InterPro" id="IPR008969">
    <property type="entry name" value="CarboxyPept-like_regulatory"/>
</dbReference>
<dbReference type="InterPro" id="IPR012910">
    <property type="entry name" value="Plug_dom"/>
</dbReference>
<keyword evidence="9 10" id="KW-0998">Cell outer membrane</keyword>
<evidence type="ECO:0000256" key="10">
    <source>
        <dbReference type="PROSITE-ProRule" id="PRU01360"/>
    </source>
</evidence>
<dbReference type="InterPro" id="IPR000531">
    <property type="entry name" value="Beta-barrel_TonB"/>
</dbReference>
<dbReference type="SUPFAM" id="SSF56935">
    <property type="entry name" value="Porins"/>
    <property type="match status" value="1"/>
</dbReference>
<comment type="similarity">
    <text evidence="10 11">Belongs to the TonB-dependent receptor family.</text>
</comment>
<dbReference type="PANTHER" id="PTHR30069">
    <property type="entry name" value="TONB-DEPENDENT OUTER MEMBRANE RECEPTOR"/>
    <property type="match status" value="1"/>
</dbReference>
<feature type="domain" description="TonB-dependent receptor plug" evidence="13">
    <location>
        <begin position="132"/>
        <end position="235"/>
    </location>
</feature>
<evidence type="ECO:0000256" key="7">
    <source>
        <dbReference type="ARBA" id="ARBA00023136"/>
    </source>
</evidence>
<dbReference type="Pfam" id="PF00593">
    <property type="entry name" value="TonB_dep_Rec_b-barrel"/>
    <property type="match status" value="1"/>
</dbReference>
<comment type="caution">
    <text evidence="14">The sequence shown here is derived from an EMBL/GenBank/DDBJ whole genome shotgun (WGS) entry which is preliminary data.</text>
</comment>
<dbReference type="GO" id="GO:0044718">
    <property type="term" value="P:siderophore transmembrane transport"/>
    <property type="evidence" value="ECO:0007669"/>
    <property type="project" value="TreeGrafter"/>
</dbReference>
<dbReference type="Gene3D" id="2.170.130.10">
    <property type="entry name" value="TonB-dependent receptor, plug domain"/>
    <property type="match status" value="1"/>
</dbReference>
<evidence type="ECO:0000313" key="15">
    <source>
        <dbReference type="Proteomes" id="UP001209229"/>
    </source>
</evidence>
<dbReference type="EMBL" id="JAPDPJ010000009">
    <property type="protein sequence ID" value="MCW3785989.1"/>
    <property type="molecule type" value="Genomic_DNA"/>
</dbReference>
<keyword evidence="7 10" id="KW-0472">Membrane</keyword>
<dbReference type="InterPro" id="IPR037066">
    <property type="entry name" value="Plug_dom_sf"/>
</dbReference>
<feature type="domain" description="TonB-dependent receptor-like beta-barrel" evidence="12">
    <location>
        <begin position="374"/>
        <end position="773"/>
    </location>
</feature>
<evidence type="ECO:0000259" key="13">
    <source>
        <dbReference type="Pfam" id="PF07715"/>
    </source>
</evidence>
<evidence type="ECO:0000313" key="14">
    <source>
        <dbReference type="EMBL" id="MCW3785989.1"/>
    </source>
</evidence>
<dbReference type="GO" id="GO:0015344">
    <property type="term" value="F:siderophore uptake transmembrane transporter activity"/>
    <property type="evidence" value="ECO:0007669"/>
    <property type="project" value="TreeGrafter"/>
</dbReference>
<dbReference type="Proteomes" id="UP001209229">
    <property type="component" value="Unassembled WGS sequence"/>
</dbReference>
<dbReference type="PROSITE" id="PS52016">
    <property type="entry name" value="TONB_DEPENDENT_REC_3"/>
    <property type="match status" value="1"/>
</dbReference>
<evidence type="ECO:0000256" key="3">
    <source>
        <dbReference type="ARBA" id="ARBA00022452"/>
    </source>
</evidence>
<keyword evidence="8 14" id="KW-0675">Receptor</keyword>
<keyword evidence="4 10" id="KW-0812">Transmembrane</keyword>
<evidence type="ECO:0000256" key="11">
    <source>
        <dbReference type="RuleBase" id="RU003357"/>
    </source>
</evidence>
<reference evidence="14" key="1">
    <citation type="submission" date="2022-10" db="EMBL/GenBank/DDBJ databases">
        <authorList>
            <person name="Yu W.X."/>
        </authorList>
    </citation>
    <scope>NUCLEOTIDE SEQUENCE</scope>
    <source>
        <strain evidence="14">AAT</strain>
    </source>
</reference>
<evidence type="ECO:0000256" key="1">
    <source>
        <dbReference type="ARBA" id="ARBA00004571"/>
    </source>
</evidence>
<accession>A0AAE3M2P1</accession>
<evidence type="ECO:0000259" key="12">
    <source>
        <dbReference type="Pfam" id="PF00593"/>
    </source>
</evidence>
<organism evidence="14 15">
    <name type="scientific">Plebeiibacterium sediminum</name>
    <dbReference type="NCBI Taxonomy" id="2992112"/>
    <lineage>
        <taxon>Bacteria</taxon>
        <taxon>Pseudomonadati</taxon>
        <taxon>Bacteroidota</taxon>
        <taxon>Bacteroidia</taxon>
        <taxon>Marinilabiliales</taxon>
        <taxon>Marinilabiliaceae</taxon>
        <taxon>Plebeiibacterium</taxon>
    </lineage>
</organism>
<evidence type="ECO:0000256" key="4">
    <source>
        <dbReference type="ARBA" id="ARBA00022692"/>
    </source>
</evidence>
<keyword evidence="2 10" id="KW-0813">Transport</keyword>
<keyword evidence="5" id="KW-0732">Signal</keyword>
<dbReference type="PANTHER" id="PTHR30069:SF29">
    <property type="entry name" value="HEMOGLOBIN AND HEMOGLOBIN-HAPTOGLOBIN-BINDING PROTEIN 1-RELATED"/>
    <property type="match status" value="1"/>
</dbReference>
<sequence length="802" mass="91457">MTIYKKYRIPNIHFIITLTLIFGCAQLISGQKPPCTIRGIIYDNEGNTLPNASAYIKETFRGVSSDAKGKFSLSVNEGTHTLCIQMLGFRPLEQSVTVGNNEEKFLQIKLKPDNVKLDHVNVIGQSVVKQINKTAYNVVAIDAKQFHNNTTGVAQVLDKIAGVKIKEDGGVGSNTNVSINGFTGNHIKIFMDGVPMTGNGSTMQINKIPINMAERIEVYKGVVPIELGGDALGGAINIVTRKSDMSYVDASYSYGSFNTHKSYVSIGKTTKEGFIGQLDVFQNYSDNNYKVKTQLLNLETNRYSSEESWFRRFHDQYHNEGFMARAGVKDKSWTSRFMVEVNYNQEYNQIQNANLMKIAYGGRESKSKSIIPAVYYKKKDLGLENLDLSFTGKYSFVQTNNVDTVRGQYNWAGDFRYNSNLDSEYQRTLGEFNSKTGSYVTTLKYTLLNQHAFVLNNTTTSFSRENTDSEANSENSNESDFIKRRNIKNITGFSYEYKPSDKLNVSVFGKYYYVNTIGPMDADNSTSRTNFVEVEKDYSTSGYGLATTFHPFNKWQIKTSYEKTVRVPSQTELFGDEILETGNASLKPENSHNINLNFGYETSGENISFNAYAGLLYRYTYNYIRRLIGEKYGEGYYLNHGKVRTSGAELEINFFYKNLSLNSNFTYQDIRNIEKYDTPSDRATNNISIRYKDRMPNMPYMFSNVDLTYSLKNFLHEGNHLLLTYGFQFKYEFYKSWPSEGGDITIPTQTPHNFQIGYSIKNGRYNITCEAKNFTNELLLDNYSLQKPGRSYSVKLRYYLHK</sequence>
<name>A0AAE3M2P1_9BACT</name>
<keyword evidence="3 10" id="KW-1134">Transmembrane beta strand</keyword>
<dbReference type="InterPro" id="IPR036942">
    <property type="entry name" value="Beta-barrel_TonB_sf"/>
</dbReference>
<evidence type="ECO:0000256" key="9">
    <source>
        <dbReference type="ARBA" id="ARBA00023237"/>
    </source>
</evidence>
<dbReference type="SUPFAM" id="SSF49464">
    <property type="entry name" value="Carboxypeptidase regulatory domain-like"/>
    <property type="match status" value="1"/>
</dbReference>
<dbReference type="InterPro" id="IPR039426">
    <property type="entry name" value="TonB-dep_rcpt-like"/>
</dbReference>
<dbReference type="PROSITE" id="PS51257">
    <property type="entry name" value="PROKAR_LIPOPROTEIN"/>
    <property type="match status" value="1"/>
</dbReference>
<dbReference type="Gene3D" id="2.60.40.1120">
    <property type="entry name" value="Carboxypeptidase-like, regulatory domain"/>
    <property type="match status" value="1"/>
</dbReference>
<keyword evidence="6 11" id="KW-0798">TonB box</keyword>
<dbReference type="Pfam" id="PF13715">
    <property type="entry name" value="CarbopepD_reg_2"/>
    <property type="match status" value="1"/>
</dbReference>
<evidence type="ECO:0000256" key="8">
    <source>
        <dbReference type="ARBA" id="ARBA00023170"/>
    </source>
</evidence>
<comment type="subcellular location">
    <subcellularLocation>
        <location evidence="1 10">Cell outer membrane</location>
        <topology evidence="1 10">Multi-pass membrane protein</topology>
    </subcellularLocation>
</comment>
<proteinExistence type="inferred from homology"/>
<dbReference type="AlphaFoldDB" id="A0AAE3M2P1"/>
<dbReference type="GO" id="GO:0009279">
    <property type="term" value="C:cell outer membrane"/>
    <property type="evidence" value="ECO:0007669"/>
    <property type="project" value="UniProtKB-SubCell"/>
</dbReference>
<dbReference type="Gene3D" id="2.40.170.20">
    <property type="entry name" value="TonB-dependent receptor, beta-barrel domain"/>
    <property type="match status" value="1"/>
</dbReference>
<evidence type="ECO:0000256" key="5">
    <source>
        <dbReference type="ARBA" id="ARBA00022729"/>
    </source>
</evidence>
<evidence type="ECO:0000256" key="6">
    <source>
        <dbReference type="ARBA" id="ARBA00023077"/>
    </source>
</evidence>
<dbReference type="Pfam" id="PF07715">
    <property type="entry name" value="Plug"/>
    <property type="match status" value="1"/>
</dbReference>
<evidence type="ECO:0000256" key="2">
    <source>
        <dbReference type="ARBA" id="ARBA00022448"/>
    </source>
</evidence>
<keyword evidence="15" id="KW-1185">Reference proteome</keyword>
<gene>
    <name evidence="14" type="ORF">OM075_05890</name>
</gene>